<dbReference type="InterPro" id="IPR051419">
    <property type="entry name" value="Lys/N-term_MeTrsfase_sf"/>
</dbReference>
<organism evidence="6 7">
    <name type="scientific">Papilio xuthus</name>
    <name type="common">Asian swallowtail butterfly</name>
    <dbReference type="NCBI Taxonomy" id="66420"/>
    <lineage>
        <taxon>Eukaryota</taxon>
        <taxon>Metazoa</taxon>
        <taxon>Ecdysozoa</taxon>
        <taxon>Arthropoda</taxon>
        <taxon>Hexapoda</taxon>
        <taxon>Insecta</taxon>
        <taxon>Pterygota</taxon>
        <taxon>Neoptera</taxon>
        <taxon>Endopterygota</taxon>
        <taxon>Lepidoptera</taxon>
        <taxon>Glossata</taxon>
        <taxon>Ditrysia</taxon>
        <taxon>Papilionoidea</taxon>
        <taxon>Papilionidae</taxon>
        <taxon>Papilioninae</taxon>
        <taxon>Papilio</taxon>
    </lineage>
</organism>
<reference evidence="6 7" key="1">
    <citation type="journal article" date="2015" name="Nat. Commun.">
        <title>Outbred genome sequencing and CRISPR/Cas9 gene editing in butterflies.</title>
        <authorList>
            <person name="Li X."/>
            <person name="Fan D."/>
            <person name="Zhang W."/>
            <person name="Liu G."/>
            <person name="Zhang L."/>
            <person name="Zhao L."/>
            <person name="Fang X."/>
            <person name="Chen L."/>
            <person name="Dong Y."/>
            <person name="Chen Y."/>
            <person name="Ding Y."/>
            <person name="Zhao R."/>
            <person name="Feng M."/>
            <person name="Zhu Y."/>
            <person name="Feng Y."/>
            <person name="Jiang X."/>
            <person name="Zhu D."/>
            <person name="Xiang H."/>
            <person name="Feng X."/>
            <person name="Li S."/>
            <person name="Wang J."/>
            <person name="Zhang G."/>
            <person name="Kronforst M.R."/>
            <person name="Wang W."/>
        </authorList>
    </citation>
    <scope>NUCLEOTIDE SEQUENCE [LARGE SCALE GENOMIC DNA]</scope>
    <source>
        <strain evidence="6">Ya'a_city_454_Px</strain>
        <tissue evidence="6">Whole body</tissue>
    </source>
</reference>
<dbReference type="Pfam" id="PF01564">
    <property type="entry name" value="Spermine_synth"/>
    <property type="match status" value="1"/>
</dbReference>
<keyword evidence="3 6" id="KW-0808">Transferase</keyword>
<protein>
    <submittedName>
        <fullName evidence="6">Methyltransferase-like protein 13</fullName>
    </submittedName>
</protein>
<dbReference type="PANTHER" id="PTHR12176:SF78">
    <property type="entry name" value="EEF1A LYSINE AND N-TERMINAL METHYLTRANSFERASE"/>
    <property type="match status" value="1"/>
</dbReference>
<dbReference type="FunFam" id="3.40.50.150:FF:000110">
    <property type="entry name" value="methyltransferase-like protein 13 isoform X1"/>
    <property type="match status" value="1"/>
</dbReference>
<evidence type="ECO:0000313" key="6">
    <source>
        <dbReference type="EMBL" id="KPI98513.1"/>
    </source>
</evidence>
<dbReference type="GO" id="GO:0032259">
    <property type="term" value="P:methylation"/>
    <property type="evidence" value="ECO:0007669"/>
    <property type="project" value="UniProtKB-KW"/>
</dbReference>
<dbReference type="EMBL" id="KQ459584">
    <property type="protein sequence ID" value="KPI98513.1"/>
    <property type="molecule type" value="Genomic_DNA"/>
</dbReference>
<accession>A0A194PZQ0</accession>
<dbReference type="PANTHER" id="PTHR12176">
    <property type="entry name" value="SAM-DEPENDENT METHYLTRANSFERASE SUPERFAMILY PROTEIN"/>
    <property type="match status" value="1"/>
</dbReference>
<dbReference type="STRING" id="66420.A0A194PZQ0"/>
<evidence type="ECO:0000313" key="7">
    <source>
        <dbReference type="Proteomes" id="UP000053268"/>
    </source>
</evidence>
<evidence type="ECO:0000256" key="1">
    <source>
        <dbReference type="ARBA" id="ARBA00008361"/>
    </source>
</evidence>
<evidence type="ECO:0000256" key="2">
    <source>
        <dbReference type="ARBA" id="ARBA00022603"/>
    </source>
</evidence>
<dbReference type="AlphaFoldDB" id="A0A194PZQ0"/>
<dbReference type="CDD" id="cd02440">
    <property type="entry name" value="AdoMet_MTases"/>
    <property type="match status" value="2"/>
</dbReference>
<dbReference type="InterPro" id="IPR025714">
    <property type="entry name" value="Methyltranfer_dom"/>
</dbReference>
<sequence length="657" mass="74110">MNLLPKSHKEFSDKDYWNKFFKKRGNKAFEWYGEYLELCGHLHKYIKPKDAILITGCGNSSLSADLYDVGYTNITNIDVSEVVIRQMTGINAARSSMKFLNMDALNMSFENDVFNVVLDKGTLDALMPDDSKETNERIDKYFAEIKRVLKLGGRFLCISLLQTHILNKLVKEFCDNSWMFRIVRCHEAEQKNSENGDGNTLPVFVVVATKFKELPKLIIEVCMAGEKMIRLDTPQELLDCVKSVQDTAFVTNGLAKTNLDEDDEVSLDLTQPGEETPRYTLYVVDQKRMQAANKYAVFIVPQGRESEWLFGTAAGRRQLQQSAKFSRLAVVLLRRGQVYQSLDAVKEELAHSAKMLAPNGFSGQIPFLSVGSDVGRRVKVEEGSSKVSGDYVVEDVDVQGLTYRRLVFLDNQFLVQSEAKLKSVKKKNKVRTVIDFGEISTYHSFMCVGAQLVPAARVAVLGLGGGSLCMFLKKCFEELKVTAVDIDPAMLDLAQKHFQLEVDNRLEVQIKDGLDFLKDEAKKGEQYDVVMFDMDSKERGLGLSCPPPHFLHHLALQQVSALLQQHGHFILNLVCRDVKLHESILNTLKSHFKYLATVKLYEEVNEIVFATNSSKPYTTEDLETAAKGLNARARQKNLVNIKCVDLKDFLQSVTIVS</sequence>
<evidence type="ECO:0000259" key="5">
    <source>
        <dbReference type="Pfam" id="PF13847"/>
    </source>
</evidence>
<keyword evidence="2 6" id="KW-0489">Methyltransferase</keyword>
<dbReference type="GO" id="GO:0008168">
    <property type="term" value="F:methyltransferase activity"/>
    <property type="evidence" value="ECO:0007669"/>
    <property type="project" value="UniProtKB-KW"/>
</dbReference>
<dbReference type="Proteomes" id="UP000053268">
    <property type="component" value="Unassembled WGS sequence"/>
</dbReference>
<dbReference type="Pfam" id="PF13847">
    <property type="entry name" value="Methyltransf_31"/>
    <property type="match status" value="1"/>
</dbReference>
<gene>
    <name evidence="6" type="ORF">RR46_03665</name>
</gene>
<feature type="domain" description="Methyltransferase" evidence="5">
    <location>
        <begin position="50"/>
        <end position="190"/>
    </location>
</feature>
<proteinExistence type="inferred from homology"/>
<dbReference type="InterPro" id="IPR029063">
    <property type="entry name" value="SAM-dependent_MTases_sf"/>
</dbReference>
<keyword evidence="7" id="KW-1185">Reference proteome</keyword>
<keyword evidence="4" id="KW-0511">Multifunctional enzyme</keyword>
<evidence type="ECO:0000256" key="4">
    <source>
        <dbReference type="ARBA" id="ARBA00023268"/>
    </source>
</evidence>
<dbReference type="SUPFAM" id="SSF53335">
    <property type="entry name" value="S-adenosyl-L-methionine-dependent methyltransferases"/>
    <property type="match status" value="2"/>
</dbReference>
<dbReference type="Gene3D" id="3.40.50.150">
    <property type="entry name" value="Vaccinia Virus protein VP39"/>
    <property type="match status" value="2"/>
</dbReference>
<comment type="similarity">
    <text evidence="1">Belongs to the methyltransferase superfamily.</text>
</comment>
<name>A0A194PZQ0_PAPXU</name>
<evidence type="ECO:0000256" key="3">
    <source>
        <dbReference type="ARBA" id="ARBA00022679"/>
    </source>
</evidence>